<comment type="caution">
    <text evidence="2">The sequence shown here is derived from an EMBL/GenBank/DDBJ whole genome shotgun (WGS) entry which is preliminary data.</text>
</comment>
<reference evidence="2 3" key="1">
    <citation type="submission" date="2015-12" db="EMBL/GenBank/DDBJ databases">
        <title>Draft genome sequence of Moniliophthora roreri, the causal agent of frosty pod rot of cacao.</title>
        <authorList>
            <person name="Aime M.C."/>
            <person name="Diaz-Valderrama J.R."/>
            <person name="Kijpornyongpan T."/>
            <person name="Phillips-Mora W."/>
        </authorList>
    </citation>
    <scope>NUCLEOTIDE SEQUENCE [LARGE SCALE GENOMIC DNA]</scope>
    <source>
        <strain evidence="2 3">MCA 2952</strain>
    </source>
</reference>
<proteinExistence type="predicted"/>
<name>A0A0W0FER0_MONRR</name>
<accession>A0A0W0FER0</accession>
<evidence type="ECO:0000256" key="1">
    <source>
        <dbReference type="SAM" id="Phobius"/>
    </source>
</evidence>
<feature type="transmembrane region" description="Helical" evidence="1">
    <location>
        <begin position="6"/>
        <end position="24"/>
    </location>
</feature>
<dbReference type="EMBL" id="LATX01002030">
    <property type="protein sequence ID" value="KTB34831.1"/>
    <property type="molecule type" value="Genomic_DNA"/>
</dbReference>
<dbReference type="Proteomes" id="UP000054988">
    <property type="component" value="Unassembled WGS sequence"/>
</dbReference>
<evidence type="ECO:0000313" key="2">
    <source>
        <dbReference type="EMBL" id="KTB34831.1"/>
    </source>
</evidence>
<gene>
    <name evidence="2" type="ORF">WG66_12604</name>
</gene>
<organism evidence="2 3">
    <name type="scientific">Moniliophthora roreri</name>
    <name type="common">Frosty pod rot fungus</name>
    <name type="synonym">Monilia roreri</name>
    <dbReference type="NCBI Taxonomy" id="221103"/>
    <lineage>
        <taxon>Eukaryota</taxon>
        <taxon>Fungi</taxon>
        <taxon>Dikarya</taxon>
        <taxon>Basidiomycota</taxon>
        <taxon>Agaricomycotina</taxon>
        <taxon>Agaricomycetes</taxon>
        <taxon>Agaricomycetidae</taxon>
        <taxon>Agaricales</taxon>
        <taxon>Marasmiineae</taxon>
        <taxon>Marasmiaceae</taxon>
        <taxon>Moniliophthora</taxon>
    </lineage>
</organism>
<keyword evidence="1" id="KW-0472">Membrane</keyword>
<protein>
    <submittedName>
        <fullName evidence="2">Uncharacterized protein</fullName>
    </submittedName>
</protein>
<keyword evidence="1" id="KW-1133">Transmembrane helix</keyword>
<sequence>MPTNVVFVFLTSVESVFMFSISFLKATNSVLCTLIETSYLGYLKTIPLVSLKPALMAE</sequence>
<dbReference type="AlphaFoldDB" id="A0A0W0FER0"/>
<keyword evidence="1" id="KW-0812">Transmembrane</keyword>
<evidence type="ECO:0000313" key="3">
    <source>
        <dbReference type="Proteomes" id="UP000054988"/>
    </source>
</evidence>